<dbReference type="PROSITE" id="PS50005">
    <property type="entry name" value="TPR"/>
    <property type="match status" value="1"/>
</dbReference>
<feature type="transmembrane region" description="Helical" evidence="4">
    <location>
        <begin position="357"/>
        <end position="376"/>
    </location>
</feature>
<dbReference type="PANTHER" id="PTHR44227">
    <property type="match status" value="1"/>
</dbReference>
<keyword evidence="4" id="KW-1133">Transmembrane helix</keyword>
<keyword evidence="4" id="KW-0812">Transmembrane</keyword>
<dbReference type="InterPro" id="IPR019734">
    <property type="entry name" value="TPR_rpt"/>
</dbReference>
<dbReference type="SMART" id="SM00028">
    <property type="entry name" value="TPR"/>
    <property type="match status" value="6"/>
</dbReference>
<dbReference type="InterPro" id="IPR011990">
    <property type="entry name" value="TPR-like_helical_dom_sf"/>
</dbReference>
<feature type="repeat" description="TPR" evidence="3">
    <location>
        <begin position="786"/>
        <end position="819"/>
    </location>
</feature>
<gene>
    <name evidence="5" type="ORF">Pla100_62280</name>
</gene>
<proteinExistence type="predicted"/>
<evidence type="ECO:0000256" key="3">
    <source>
        <dbReference type="PROSITE-ProRule" id="PRU00339"/>
    </source>
</evidence>
<dbReference type="InterPro" id="IPR052346">
    <property type="entry name" value="O-mannosyl-transferase_TMTC"/>
</dbReference>
<dbReference type="Pfam" id="PF13432">
    <property type="entry name" value="TPR_16"/>
    <property type="match status" value="1"/>
</dbReference>
<dbReference type="EMBL" id="SJPM01000044">
    <property type="protein sequence ID" value="TWT86078.1"/>
    <property type="molecule type" value="Genomic_DNA"/>
</dbReference>
<feature type="transmembrane region" description="Helical" evidence="4">
    <location>
        <begin position="330"/>
        <end position="348"/>
    </location>
</feature>
<keyword evidence="2 3" id="KW-0802">TPR repeat</keyword>
<feature type="transmembrane region" description="Helical" evidence="4">
    <location>
        <begin position="226"/>
        <end position="250"/>
    </location>
</feature>
<feature type="transmembrane region" description="Helical" evidence="4">
    <location>
        <begin position="7"/>
        <end position="27"/>
    </location>
</feature>
<accession>A0A5C5ZFV7</accession>
<protein>
    <submittedName>
        <fullName evidence="5">Tetratricopeptide repeat protein</fullName>
    </submittedName>
</protein>
<evidence type="ECO:0000313" key="5">
    <source>
        <dbReference type="EMBL" id="TWT86078.1"/>
    </source>
</evidence>
<name>A0A5C5ZFV7_9BACT</name>
<dbReference type="RefSeq" id="WP_146582921.1">
    <property type="nucleotide sequence ID" value="NZ_SJPM01000044.1"/>
</dbReference>
<evidence type="ECO:0000256" key="4">
    <source>
        <dbReference type="SAM" id="Phobius"/>
    </source>
</evidence>
<keyword evidence="1" id="KW-0677">Repeat</keyword>
<dbReference type="Proteomes" id="UP000316213">
    <property type="component" value="Unassembled WGS sequence"/>
</dbReference>
<dbReference type="AlphaFoldDB" id="A0A5C5ZFV7"/>
<feature type="transmembrane region" description="Helical" evidence="4">
    <location>
        <begin position="77"/>
        <end position="98"/>
    </location>
</feature>
<evidence type="ECO:0000313" key="6">
    <source>
        <dbReference type="Proteomes" id="UP000316213"/>
    </source>
</evidence>
<keyword evidence="6" id="KW-1185">Reference proteome</keyword>
<sequence>MQSRRDVFWFAVVSLVALVVAAHWPGLNGAFVFDDLPEIVDNPRLSAWPVWRDFVHPRAIPYLTLRLNYWIGGVYPLGYHVANLTIHVLAAFSCWGVLREIFVMRAPSWPSAVQARAEPIAFVSALAWAVHPITTQSVAYVIQRAESLWSLFFLIGFGLYLVAVRQPNELQEGLINRRRVLLACSIGMFWLSMGSKEPSLLSLLAIPLTDRLFSPQPLGKWGRSRAVYFAVLLFPIAVAVPLTVLPTLFLSDRTATGGFFIHNLTPWQYWCSQPQAILHYLRLIVMPIGQNLDYLWPPQTNPLIILATSLVLLSMILVSLWGWLRNAPWSLFPLLFVANISTTSLIPLSDIVVEHRVYLASAWVICGLAVGAVVVFEAVVHRNTDSVVSPRHLDRVLFATTVVVVGIFSTLTYRRSMIYESALRVWQDVAEKAPWNFRAHHNVGSEWMKLGKPEQAVEAHLRAINAESLQTQIDSQQAKAFDGLADALSATGDLAGAVKAAKVAIDLTPGGSDHLLRLADIYAEHRQWSNAEASLRQAIANRPSRVELYEHLTTILIQQRRWADAHESWSAATKQSKVIDDASRLRSVQLDWMLGNFERAQVTLQGVVDRQRKADSLIELSGWLLEEGRSDESEALLATNGIASGDHPQLRLQRYRNAVDEGNLNEADRLIRDGLSRSTTAEDRLIWQVESALQTARRGDLETAMTQISQLQRSNPNKQLVLTAIGDIFRWNGKSEQAIAAYQEAMKAGSPTSALLNNLGALLSANDPVSAERYLRQAIELDPRNYQAWHSLGNTLVRQQRISEAKVCYENALKIQPTFTPARQTLSRIVKAIENQKDQ</sequence>
<feature type="transmembrane region" description="Helical" evidence="4">
    <location>
        <begin position="396"/>
        <end position="414"/>
    </location>
</feature>
<dbReference type="Gene3D" id="1.25.40.10">
    <property type="entry name" value="Tetratricopeptide repeat domain"/>
    <property type="match status" value="2"/>
</dbReference>
<evidence type="ECO:0000256" key="1">
    <source>
        <dbReference type="ARBA" id="ARBA00022737"/>
    </source>
</evidence>
<dbReference type="PANTHER" id="PTHR44227:SF3">
    <property type="entry name" value="PROTEIN O-MANNOSYL-TRANSFERASE TMTC4"/>
    <property type="match status" value="1"/>
</dbReference>
<feature type="transmembrane region" description="Helical" evidence="4">
    <location>
        <begin position="119"/>
        <end position="142"/>
    </location>
</feature>
<dbReference type="Pfam" id="PF14559">
    <property type="entry name" value="TPR_19"/>
    <property type="match status" value="1"/>
</dbReference>
<dbReference type="OrthoDB" id="232771at2"/>
<evidence type="ECO:0000256" key="2">
    <source>
        <dbReference type="ARBA" id="ARBA00022803"/>
    </source>
</evidence>
<reference evidence="5 6" key="1">
    <citation type="submission" date="2019-02" db="EMBL/GenBank/DDBJ databases">
        <title>Deep-cultivation of Planctomycetes and their phenomic and genomic characterization uncovers novel biology.</title>
        <authorList>
            <person name="Wiegand S."/>
            <person name="Jogler M."/>
            <person name="Boedeker C."/>
            <person name="Pinto D."/>
            <person name="Vollmers J."/>
            <person name="Rivas-Marin E."/>
            <person name="Kohn T."/>
            <person name="Peeters S.H."/>
            <person name="Heuer A."/>
            <person name="Rast P."/>
            <person name="Oberbeckmann S."/>
            <person name="Bunk B."/>
            <person name="Jeske O."/>
            <person name="Meyerdierks A."/>
            <person name="Storesund J.E."/>
            <person name="Kallscheuer N."/>
            <person name="Luecker S."/>
            <person name="Lage O.M."/>
            <person name="Pohl T."/>
            <person name="Merkel B.J."/>
            <person name="Hornburger P."/>
            <person name="Mueller R.-W."/>
            <person name="Bruemmer F."/>
            <person name="Labrenz M."/>
            <person name="Spormann A.M."/>
            <person name="Op Den Camp H."/>
            <person name="Overmann J."/>
            <person name="Amann R."/>
            <person name="Jetten M.S.M."/>
            <person name="Mascher T."/>
            <person name="Medema M.H."/>
            <person name="Devos D.P."/>
            <person name="Kaster A.-K."/>
            <person name="Ovreas L."/>
            <person name="Rohde M."/>
            <person name="Galperin M.Y."/>
            <person name="Jogler C."/>
        </authorList>
    </citation>
    <scope>NUCLEOTIDE SEQUENCE [LARGE SCALE GENOMIC DNA]</scope>
    <source>
        <strain evidence="5 6">Pla100</strain>
    </source>
</reference>
<keyword evidence="4" id="KW-0472">Membrane</keyword>
<comment type="caution">
    <text evidence="5">The sequence shown here is derived from an EMBL/GenBank/DDBJ whole genome shotgun (WGS) entry which is preliminary data.</text>
</comment>
<dbReference type="SUPFAM" id="SSF48452">
    <property type="entry name" value="TPR-like"/>
    <property type="match status" value="2"/>
</dbReference>
<feature type="transmembrane region" description="Helical" evidence="4">
    <location>
        <begin position="148"/>
        <end position="168"/>
    </location>
</feature>
<feature type="transmembrane region" description="Helical" evidence="4">
    <location>
        <begin position="303"/>
        <end position="324"/>
    </location>
</feature>
<organism evidence="5 6">
    <name type="scientific">Neorhodopirellula pilleata</name>
    <dbReference type="NCBI Taxonomy" id="2714738"/>
    <lineage>
        <taxon>Bacteria</taxon>
        <taxon>Pseudomonadati</taxon>
        <taxon>Planctomycetota</taxon>
        <taxon>Planctomycetia</taxon>
        <taxon>Pirellulales</taxon>
        <taxon>Pirellulaceae</taxon>
        <taxon>Neorhodopirellula</taxon>
    </lineage>
</organism>